<feature type="transmembrane region" description="Helical" evidence="6">
    <location>
        <begin position="1022"/>
        <end position="1042"/>
    </location>
</feature>
<dbReference type="InterPro" id="IPR024989">
    <property type="entry name" value="MFS_assoc_dom"/>
</dbReference>
<dbReference type="SUPFAM" id="SSF103473">
    <property type="entry name" value="MFS general substrate transporter"/>
    <property type="match status" value="2"/>
</dbReference>
<feature type="domain" description="Major facilitator superfamily associated" evidence="7">
    <location>
        <begin position="34"/>
        <end position="547"/>
    </location>
</feature>
<comment type="similarity">
    <text evidence="2">Belongs to the major facilitator superfamily. MFSD6 family.</text>
</comment>
<organism evidence="8 9">
    <name type="scientific">Oedothorax gibbosus</name>
    <dbReference type="NCBI Taxonomy" id="931172"/>
    <lineage>
        <taxon>Eukaryota</taxon>
        <taxon>Metazoa</taxon>
        <taxon>Ecdysozoa</taxon>
        <taxon>Arthropoda</taxon>
        <taxon>Chelicerata</taxon>
        <taxon>Arachnida</taxon>
        <taxon>Araneae</taxon>
        <taxon>Araneomorphae</taxon>
        <taxon>Entelegynae</taxon>
        <taxon>Araneoidea</taxon>
        <taxon>Linyphiidae</taxon>
        <taxon>Erigoninae</taxon>
        <taxon>Oedothorax</taxon>
    </lineage>
</organism>
<evidence type="ECO:0000256" key="3">
    <source>
        <dbReference type="ARBA" id="ARBA00022692"/>
    </source>
</evidence>
<accession>A0AAV6U8Z9</accession>
<keyword evidence="3 6" id="KW-0812">Transmembrane</keyword>
<gene>
    <name evidence="8" type="ORF">JTE90_006247</name>
</gene>
<evidence type="ECO:0000256" key="2">
    <source>
        <dbReference type="ARBA" id="ARBA00005241"/>
    </source>
</evidence>
<evidence type="ECO:0000259" key="7">
    <source>
        <dbReference type="Pfam" id="PF12832"/>
    </source>
</evidence>
<protein>
    <recommendedName>
        <fullName evidence="7">Major facilitator superfamily associated domain-containing protein</fullName>
    </recommendedName>
</protein>
<feature type="transmembrane region" description="Helical" evidence="6">
    <location>
        <begin position="913"/>
        <end position="931"/>
    </location>
</feature>
<feature type="domain" description="Major facilitator superfamily associated" evidence="7">
    <location>
        <begin position="603"/>
        <end position="1116"/>
    </location>
</feature>
<dbReference type="Gene3D" id="1.20.1250.20">
    <property type="entry name" value="MFS general substrate transporter like domains"/>
    <property type="match status" value="6"/>
</dbReference>
<dbReference type="PANTHER" id="PTHR16172:SF30">
    <property type="entry name" value="SUGAR BABY, ISOFORM C"/>
    <property type="match status" value="1"/>
</dbReference>
<keyword evidence="5 6" id="KW-0472">Membrane</keyword>
<feature type="transmembrane region" description="Helical" evidence="6">
    <location>
        <begin position="37"/>
        <end position="57"/>
    </location>
</feature>
<feature type="transmembrane region" description="Helical" evidence="6">
    <location>
        <begin position="451"/>
        <end position="469"/>
    </location>
</feature>
<evidence type="ECO:0000256" key="5">
    <source>
        <dbReference type="ARBA" id="ARBA00023136"/>
    </source>
</evidence>
<dbReference type="AlphaFoldDB" id="A0AAV6U8Z9"/>
<keyword evidence="9" id="KW-1185">Reference proteome</keyword>
<feature type="transmembrane region" description="Helical" evidence="6">
    <location>
        <begin position="890"/>
        <end position="907"/>
    </location>
</feature>
<feature type="transmembrane region" description="Helical" evidence="6">
    <location>
        <begin position="281"/>
        <end position="301"/>
    </location>
</feature>
<feature type="transmembrane region" description="Helical" evidence="6">
    <location>
        <begin position="100"/>
        <end position="120"/>
    </location>
</feature>
<dbReference type="GO" id="GO:0016020">
    <property type="term" value="C:membrane"/>
    <property type="evidence" value="ECO:0007669"/>
    <property type="project" value="UniProtKB-SubCell"/>
</dbReference>
<feature type="transmembrane region" description="Helical" evidence="6">
    <location>
        <begin position="963"/>
        <end position="983"/>
    </location>
</feature>
<dbReference type="EMBL" id="JAFNEN010000555">
    <property type="protein sequence ID" value="KAG8180689.1"/>
    <property type="molecule type" value="Genomic_DNA"/>
</dbReference>
<name>A0AAV6U8Z9_9ARAC</name>
<evidence type="ECO:0000256" key="4">
    <source>
        <dbReference type="ARBA" id="ARBA00022989"/>
    </source>
</evidence>
<feature type="transmembrane region" description="Helical" evidence="6">
    <location>
        <begin position="1115"/>
        <end position="1136"/>
    </location>
</feature>
<reference evidence="8 9" key="1">
    <citation type="journal article" date="2022" name="Nat. Ecol. Evol.">
        <title>A masculinizing supergene underlies an exaggerated male reproductive morph in a spider.</title>
        <authorList>
            <person name="Hendrickx F."/>
            <person name="De Corte Z."/>
            <person name="Sonet G."/>
            <person name="Van Belleghem S.M."/>
            <person name="Kostlbacher S."/>
            <person name="Vangestel C."/>
        </authorList>
    </citation>
    <scope>NUCLEOTIDE SEQUENCE [LARGE SCALE GENOMIC DNA]</scope>
    <source>
        <strain evidence="8">W744_W776</strain>
    </source>
</reference>
<feature type="transmembrane region" description="Helical" evidence="6">
    <location>
        <begin position="633"/>
        <end position="656"/>
    </location>
</feature>
<dbReference type="InterPro" id="IPR036259">
    <property type="entry name" value="MFS_trans_sf"/>
</dbReference>
<feature type="transmembrane region" description="Helical" evidence="6">
    <location>
        <begin position="345"/>
        <end position="369"/>
    </location>
</feature>
<comment type="caution">
    <text evidence="8">The sequence shown here is derived from an EMBL/GenBank/DDBJ whole genome shotgun (WGS) entry which is preliminary data.</text>
</comment>
<evidence type="ECO:0000256" key="6">
    <source>
        <dbReference type="SAM" id="Phobius"/>
    </source>
</evidence>
<evidence type="ECO:0000256" key="1">
    <source>
        <dbReference type="ARBA" id="ARBA00004141"/>
    </source>
</evidence>
<evidence type="ECO:0000313" key="9">
    <source>
        <dbReference type="Proteomes" id="UP000827092"/>
    </source>
</evidence>
<dbReference type="Proteomes" id="UP000827092">
    <property type="component" value="Unassembled WGS sequence"/>
</dbReference>
<dbReference type="Pfam" id="PF12832">
    <property type="entry name" value="MFS_1_like"/>
    <property type="match status" value="2"/>
</dbReference>
<keyword evidence="4 6" id="KW-1133">Transmembrane helix</keyword>
<sequence>MSSNRESEKKCSSKEIVAKKKGSNFWHIDREMFRFKLHFFLMEGALGAAVPFVPVVAKDRIGFSATSMAAINVSQRFVYLFTKPLIGYLADYFHKLKEILCIIVFLQGLFFFLILALPSLETVANPTLQTFDVQFLHENVNISVSHEQCKYLTDSNAELLKFNAFEAHIVCNYAQNATSGSLKEVNYFQFESPILGSVENDTEKNIFEKCNENYYFNNNSKEEYTLYYFESKCCETHNTSTMETFCVFCNSSTSCCSLPCTKIPDANLNQKSKSDFLSYQYWLYVIFSVTAFACMNGMFTLSDTACFETIQKTGADFGKQRLWTGVSWGLLSPIGGLLVDFTNDYIASFALSSVLWLVSLWNIIKMELIQPHFSKSIFKDVGSAFRSPELIAFQVLVLLHGISMGFVWFYLIWFLSDIGGSRFLCGFSQFMQSFVGDIPFMFFSTWVLNKIGYFNVISLSLLSFFVRFLSYSYLQKPWYIIPVECLHGLTYGIFNTAVASYAKMNAKPGTEATTQALLFATHEGLGSGIGNILAGLGFDYLGGHQTYFYAIPQKSYDIRRTDVTQSIKMDSQNKEKKSNNAATDVCVRSKEKPSFWHIDRDMLRFKVHFFLLNGALGASVPYVSVIARNRIGFAATSMAAMIVAQRFLYIITKTVIGYLADYFKKLKAIICVLIVFQALFYFLILTVPNVKSLNYIYELELSPGMVNISVSPKNCRDLDFEEHLLTEFVKLKNINSNVTFCEITTEGKPFMAGSTNYVDYDIMLKYITNNDTKMRNICNETFTEKLISSGVYELSFIEDFHLVNDSSNTISSSICTFCHSSTECCHSACRKTTDTEPKSSDGDFRTFQFWTYALFSTIAGGSMNALFTLSDTACCETVQKTGADFGRQRMWSAIGWGVMSLVGGFLNDFTNDYVASFTFASVLSLLSLWNLSKLEMLQPHFSKNIAKDIGTVFRSNEFLAFEAGVLLHGICMGFIWFNLVWFLTEIGGSRFLCGMVQFMNCIIGDIPFMFFSGWLLNKLGHFNVLSLALMTYLIRFVAYSQIGNPWYIVPFECLHGLTYGAFMPAVANYAKIQAKPGTEATTQAILFATHEGLGAGIGGILAGMGFDNLGGHQTYLYASILAGCSVVASIIFTLCIQLRRRNFEVTSPTKCPVPTS</sequence>
<dbReference type="PANTHER" id="PTHR16172">
    <property type="entry name" value="MAJOR FACILITATOR SUPERFAMILY DOMAIN-CONTAINING PROTEIN 6-LIKE"/>
    <property type="match status" value="1"/>
</dbReference>
<dbReference type="InterPro" id="IPR051717">
    <property type="entry name" value="MFS_MFSD6"/>
</dbReference>
<feature type="transmembrane region" description="Helical" evidence="6">
    <location>
        <begin position="322"/>
        <end position="339"/>
    </location>
</feature>
<feature type="transmembrane region" description="Helical" evidence="6">
    <location>
        <begin position="607"/>
        <end position="627"/>
    </location>
</feature>
<feature type="transmembrane region" description="Helical" evidence="6">
    <location>
        <begin position="995"/>
        <end position="1015"/>
    </location>
</feature>
<feature type="transmembrane region" description="Helical" evidence="6">
    <location>
        <begin position="668"/>
        <end position="687"/>
    </location>
</feature>
<feature type="transmembrane region" description="Helical" evidence="6">
    <location>
        <begin position="390"/>
        <end position="413"/>
    </location>
</feature>
<evidence type="ECO:0000313" key="8">
    <source>
        <dbReference type="EMBL" id="KAG8180689.1"/>
    </source>
</evidence>
<feature type="transmembrane region" description="Helical" evidence="6">
    <location>
        <begin position="849"/>
        <end position="869"/>
    </location>
</feature>
<proteinExistence type="inferred from homology"/>
<comment type="subcellular location">
    <subcellularLocation>
        <location evidence="1">Membrane</location>
        <topology evidence="1">Multi-pass membrane protein</topology>
    </subcellularLocation>
</comment>